<dbReference type="InterPro" id="IPR000132">
    <property type="entry name" value="Nitrilase/CN_hydratase_CS"/>
</dbReference>
<organism evidence="4 5">
    <name type="scientific">Mycolicibacterium poriferae</name>
    <dbReference type="NCBI Taxonomy" id="39694"/>
    <lineage>
        <taxon>Bacteria</taxon>
        <taxon>Bacillati</taxon>
        <taxon>Actinomycetota</taxon>
        <taxon>Actinomycetes</taxon>
        <taxon>Mycobacteriales</taxon>
        <taxon>Mycobacteriaceae</taxon>
        <taxon>Mycolicibacterium</taxon>
    </lineage>
</organism>
<dbReference type="EMBL" id="AP022570">
    <property type="protein sequence ID" value="BBX54095.1"/>
    <property type="molecule type" value="Genomic_DNA"/>
</dbReference>
<gene>
    <name evidence="4" type="ORF">MPOR_51210</name>
</gene>
<dbReference type="CDD" id="cd07564">
    <property type="entry name" value="nitrilases_CHs"/>
    <property type="match status" value="1"/>
</dbReference>
<dbReference type="Pfam" id="PF00795">
    <property type="entry name" value="CN_hydrolase"/>
    <property type="match status" value="1"/>
</dbReference>
<feature type="active site" description="Proton acceptor" evidence="2">
    <location>
        <position position="48"/>
    </location>
</feature>
<dbReference type="PROSITE" id="PS00920">
    <property type="entry name" value="NITRIL_CHT_1"/>
    <property type="match status" value="1"/>
</dbReference>
<dbReference type="PANTHER" id="PTHR46044">
    <property type="entry name" value="NITRILASE"/>
    <property type="match status" value="1"/>
</dbReference>
<comment type="similarity">
    <text evidence="1">Belongs to the carbon-nitrogen hydrolase superfamily. Nitrilase family.</text>
</comment>
<name>A0A6N4VGV1_9MYCO</name>
<accession>A0A6N4VGV1</accession>
<protein>
    <submittedName>
        <fullName evidence="4">Nitrilase</fullName>
    </submittedName>
</protein>
<dbReference type="GO" id="GO:0000257">
    <property type="term" value="F:nitrilase activity"/>
    <property type="evidence" value="ECO:0007669"/>
    <property type="project" value="UniProtKB-ARBA"/>
</dbReference>
<sequence length="319" mass="34777">MAHVDQTLVVGAVQMAPAFLDRAATLAKVEDYVDEAAARGCKLVVFGETVVPGYPFWLGRTDGAKFNSDLQREIHSLYLQEAVQIEAGHLDGVREAARRGGTAVVLGVAERPADRGGHSIYCSAVTVNADGEIASVHRKLTPTYEERLSWANGDGNGLVTHHLPPFTFGTLNCWENWMPLSRTSLYAQGEDLHIALWPGDVYDTADITRFIALESRSYVISVSGVLRRDGIPDTMPGAEIMRDASDEQVSTGGTCIAAPDGSWVIDPIDSTEGLTVATLDHGEVRRERQNFDPAGHYGRPDVTRLVVDRRRQSLATFTD</sequence>
<evidence type="ECO:0000259" key="3">
    <source>
        <dbReference type="PROSITE" id="PS50263"/>
    </source>
</evidence>
<evidence type="ECO:0000313" key="4">
    <source>
        <dbReference type="EMBL" id="BBX54095.1"/>
    </source>
</evidence>
<reference evidence="4 5" key="1">
    <citation type="journal article" date="2019" name="Emerg. Microbes Infect.">
        <title>Comprehensive subspecies identification of 175 nontuberculous mycobacteria species based on 7547 genomic profiles.</title>
        <authorList>
            <person name="Matsumoto Y."/>
            <person name="Kinjo T."/>
            <person name="Motooka D."/>
            <person name="Nabeya D."/>
            <person name="Jung N."/>
            <person name="Uechi K."/>
            <person name="Horii T."/>
            <person name="Iida T."/>
            <person name="Fujita J."/>
            <person name="Nakamura S."/>
        </authorList>
    </citation>
    <scope>NUCLEOTIDE SEQUENCE [LARGE SCALE GENOMIC DNA]</scope>
    <source>
        <strain evidence="4 5">JCM 12603</strain>
    </source>
</reference>
<dbReference type="Proteomes" id="UP000466785">
    <property type="component" value="Chromosome"/>
</dbReference>
<dbReference type="PANTHER" id="PTHR46044:SF1">
    <property type="entry name" value="CN HYDROLASE DOMAIN-CONTAINING PROTEIN"/>
    <property type="match status" value="1"/>
</dbReference>
<feature type="domain" description="CN hydrolase" evidence="3">
    <location>
        <begin position="8"/>
        <end position="281"/>
    </location>
</feature>
<evidence type="ECO:0000313" key="5">
    <source>
        <dbReference type="Proteomes" id="UP000466785"/>
    </source>
</evidence>
<dbReference type="InterPro" id="IPR044149">
    <property type="entry name" value="Nitrilases_CHs"/>
</dbReference>
<evidence type="ECO:0000256" key="2">
    <source>
        <dbReference type="PROSITE-ProRule" id="PRU10139"/>
    </source>
</evidence>
<dbReference type="InterPro" id="IPR036526">
    <property type="entry name" value="C-N_Hydrolase_sf"/>
</dbReference>
<dbReference type="PROSITE" id="PS50263">
    <property type="entry name" value="CN_HYDROLASE"/>
    <property type="match status" value="1"/>
</dbReference>
<dbReference type="AlphaFoldDB" id="A0A6N4VGV1"/>
<dbReference type="Gene3D" id="3.60.110.10">
    <property type="entry name" value="Carbon-nitrogen hydrolase"/>
    <property type="match status" value="1"/>
</dbReference>
<dbReference type="KEGG" id="mpof:MPOR_51210"/>
<evidence type="ECO:0000256" key="1">
    <source>
        <dbReference type="ARBA" id="ARBA00008129"/>
    </source>
</evidence>
<proteinExistence type="inferred from homology"/>
<dbReference type="InterPro" id="IPR003010">
    <property type="entry name" value="C-N_Hydrolase"/>
</dbReference>
<dbReference type="SUPFAM" id="SSF56317">
    <property type="entry name" value="Carbon-nitrogen hydrolase"/>
    <property type="match status" value="1"/>
</dbReference>
<keyword evidence="5" id="KW-1185">Reference proteome</keyword>